<organism evidence="8 9">
    <name type="scientific">Chloropsis hardwickii</name>
    <dbReference type="NCBI Taxonomy" id="667144"/>
    <lineage>
        <taxon>Eukaryota</taxon>
        <taxon>Metazoa</taxon>
        <taxon>Chordata</taxon>
        <taxon>Craniata</taxon>
        <taxon>Vertebrata</taxon>
        <taxon>Euteleostomi</taxon>
        <taxon>Archelosauria</taxon>
        <taxon>Archosauria</taxon>
        <taxon>Dinosauria</taxon>
        <taxon>Saurischia</taxon>
        <taxon>Theropoda</taxon>
        <taxon>Coelurosauria</taxon>
        <taxon>Aves</taxon>
        <taxon>Neognathae</taxon>
        <taxon>Neoaves</taxon>
        <taxon>Telluraves</taxon>
        <taxon>Australaves</taxon>
        <taxon>Passeriformes</taxon>
        <taxon>Corvoidea</taxon>
        <taxon>Irenidae</taxon>
        <taxon>Chloropsis</taxon>
    </lineage>
</organism>
<sequence>RPFERVQVDFTELPKVGRYRFMLVIVDKLTHWVEAYPNSRAMAQVVSKVLIEGIIPRYGLVKCVDLDQGTRFTLKIIKQLAEALGIRWEYHTPWHPQRPGQVERMKQTLKAQLSKLMLETKMSWLKCLPLALL</sequence>
<keyword evidence="3" id="KW-0540">Nuclease</keyword>
<dbReference type="InterPro" id="IPR012337">
    <property type="entry name" value="RNaseH-like_sf"/>
</dbReference>
<dbReference type="GO" id="GO:0016787">
    <property type="term" value="F:hydrolase activity"/>
    <property type="evidence" value="ECO:0007669"/>
    <property type="project" value="UniProtKB-KW"/>
</dbReference>
<evidence type="ECO:0000256" key="6">
    <source>
        <dbReference type="ARBA" id="ARBA00022918"/>
    </source>
</evidence>
<gene>
    <name evidence="8" type="primary">Pol_1</name>
    <name evidence="8" type="ORF">CHLHAR_R15650</name>
</gene>
<dbReference type="GO" id="GO:0003676">
    <property type="term" value="F:nucleic acid binding"/>
    <property type="evidence" value="ECO:0007669"/>
    <property type="project" value="InterPro"/>
</dbReference>
<proteinExistence type="predicted"/>
<evidence type="ECO:0000313" key="8">
    <source>
        <dbReference type="EMBL" id="NWH39881.1"/>
    </source>
</evidence>
<evidence type="ECO:0000256" key="1">
    <source>
        <dbReference type="ARBA" id="ARBA00022679"/>
    </source>
</evidence>
<accession>A0A850V7R2</accession>
<name>A0A850V7R2_9CORV</name>
<keyword evidence="9" id="KW-1185">Reference proteome</keyword>
<dbReference type="OrthoDB" id="9906983at2759"/>
<evidence type="ECO:0000313" key="9">
    <source>
        <dbReference type="Proteomes" id="UP000640999"/>
    </source>
</evidence>
<comment type="caution">
    <text evidence="8">The sequence shown here is derived from an EMBL/GenBank/DDBJ whole genome shotgun (WGS) entry which is preliminary data.</text>
</comment>
<evidence type="ECO:0000256" key="3">
    <source>
        <dbReference type="ARBA" id="ARBA00022722"/>
    </source>
</evidence>
<keyword evidence="2" id="KW-0548">Nucleotidyltransferase</keyword>
<dbReference type="Proteomes" id="UP000640999">
    <property type="component" value="Unassembled WGS sequence"/>
</dbReference>
<dbReference type="InterPro" id="IPR036397">
    <property type="entry name" value="RNaseH_sf"/>
</dbReference>
<dbReference type="EMBL" id="WEIW01002384">
    <property type="protein sequence ID" value="NWH39881.1"/>
    <property type="molecule type" value="Genomic_DNA"/>
</dbReference>
<feature type="non-terminal residue" evidence="8">
    <location>
        <position position="1"/>
    </location>
</feature>
<reference evidence="8" key="1">
    <citation type="submission" date="2019-10" db="EMBL/GenBank/DDBJ databases">
        <title>Bird 10,000 Genomes (B10K) Project - Family phase.</title>
        <authorList>
            <person name="Zhang G."/>
        </authorList>
    </citation>
    <scope>NUCLEOTIDE SEQUENCE</scope>
    <source>
        <strain evidence="8">B10K-IZ-033-78</strain>
        <tissue evidence="8">Muscle</tissue>
    </source>
</reference>
<keyword evidence="5" id="KW-0378">Hydrolase</keyword>
<feature type="non-terminal residue" evidence="8">
    <location>
        <position position="133"/>
    </location>
</feature>
<dbReference type="PROSITE" id="PS50994">
    <property type="entry name" value="INTEGRASE"/>
    <property type="match status" value="1"/>
</dbReference>
<dbReference type="GO" id="GO:0003964">
    <property type="term" value="F:RNA-directed DNA polymerase activity"/>
    <property type="evidence" value="ECO:0007669"/>
    <property type="project" value="UniProtKB-KW"/>
</dbReference>
<keyword evidence="6" id="KW-0695">RNA-directed DNA polymerase</keyword>
<protein>
    <submittedName>
        <fullName evidence="8">POL4 protein</fullName>
    </submittedName>
</protein>
<dbReference type="PANTHER" id="PTHR41694:SF5">
    <property type="entry name" value="RIBONUCLEASE H"/>
    <property type="match status" value="1"/>
</dbReference>
<evidence type="ECO:0000256" key="4">
    <source>
        <dbReference type="ARBA" id="ARBA00022759"/>
    </source>
</evidence>
<evidence type="ECO:0000256" key="5">
    <source>
        <dbReference type="ARBA" id="ARBA00022801"/>
    </source>
</evidence>
<keyword evidence="4" id="KW-0255">Endonuclease</keyword>
<dbReference type="InterPro" id="IPR001584">
    <property type="entry name" value="Integrase_cat-core"/>
</dbReference>
<keyword evidence="1" id="KW-0808">Transferase</keyword>
<dbReference type="SUPFAM" id="SSF53098">
    <property type="entry name" value="Ribonuclease H-like"/>
    <property type="match status" value="1"/>
</dbReference>
<dbReference type="GO" id="GO:0004519">
    <property type="term" value="F:endonuclease activity"/>
    <property type="evidence" value="ECO:0007669"/>
    <property type="project" value="UniProtKB-KW"/>
</dbReference>
<evidence type="ECO:0000256" key="2">
    <source>
        <dbReference type="ARBA" id="ARBA00022695"/>
    </source>
</evidence>
<dbReference type="PANTHER" id="PTHR41694">
    <property type="entry name" value="ENDOGENOUS RETROVIRUS GROUP K MEMBER POL PROTEIN"/>
    <property type="match status" value="1"/>
</dbReference>
<feature type="domain" description="Integrase catalytic" evidence="7">
    <location>
        <begin position="1"/>
        <end position="133"/>
    </location>
</feature>
<dbReference type="AlphaFoldDB" id="A0A850V7R2"/>
<dbReference type="GO" id="GO:0015074">
    <property type="term" value="P:DNA integration"/>
    <property type="evidence" value="ECO:0007669"/>
    <property type="project" value="InterPro"/>
</dbReference>
<evidence type="ECO:0000259" key="7">
    <source>
        <dbReference type="PROSITE" id="PS50994"/>
    </source>
</evidence>
<dbReference type="Pfam" id="PF00665">
    <property type="entry name" value="rve"/>
    <property type="match status" value="1"/>
</dbReference>
<dbReference type="Gene3D" id="3.30.420.10">
    <property type="entry name" value="Ribonuclease H-like superfamily/Ribonuclease H"/>
    <property type="match status" value="1"/>
</dbReference>